<protein>
    <submittedName>
        <fullName evidence="2">Uncharacterized protein</fullName>
    </submittedName>
</protein>
<gene>
    <name evidence="2" type="ORF">NLJ89_g4339</name>
</gene>
<proteinExistence type="predicted"/>
<feature type="compositionally biased region" description="Basic and acidic residues" evidence="1">
    <location>
        <begin position="400"/>
        <end position="414"/>
    </location>
</feature>
<feature type="region of interest" description="Disordered" evidence="1">
    <location>
        <begin position="190"/>
        <end position="258"/>
    </location>
</feature>
<comment type="caution">
    <text evidence="2">The sequence shown here is derived from an EMBL/GenBank/DDBJ whole genome shotgun (WGS) entry which is preliminary data.</text>
</comment>
<sequence length="633" mass="67109">MESRTKPPIPSHRESIRTTLRNWASRSSLRPQNPLPPQPPAPSPTPPSHFLTEIPSPSDSTFTVWCQHQRMLPISSNTHRAAQQGGSCAMERRAAVDRCSTADVTTSIPPPSYVPNSHRTTSTATTRVRVFMSTRPAKLVLCGVSSTGVVIEDGALLWRPKEAVGSGVGEGVSPSIGRFMLGDVPVVDPVESVDNESEEPVGEEGGAEDDERAETSAGGMDGHEVGMGTAELSMPVPLSEDGNGRGKGECESESESDGVGVLSDMVVVMQELEVELAIAVVVEGKDEDIVGIRRSTPIAAENTQILAYDNEFVAIISGLGLVSCDVFRHFALRRRRPAPSNITSLPQHDVQFLDMTAKGHPSQPTPMSTPISFMAEGVLNLKATPPARPSPEALDFKPTQLHDRQPEKNQRSNDLRVDRRTTCCICCSRDVLYRCRARRLRVGLKIWGGRRAGAGAGVWFGLGEVVLVESMKSEDDESKEPVGEASKPGSPVSGFAPSGGEEDTDVAISLGLGAPTFGGPGEMSPGGMDGHSVGIGATEGKAELVPVPVGGSGGGSTKSGSVEVVVVVRRVGGGMEKVEVRLIVVGAEVEDLVGKKVVVRMGFIDEFKRKSRVGGVPIFIVPISINVEDICAV</sequence>
<dbReference type="EMBL" id="JANKHO010000354">
    <property type="protein sequence ID" value="KAJ3511026.1"/>
    <property type="molecule type" value="Genomic_DNA"/>
</dbReference>
<feature type="compositionally biased region" description="Basic and acidic residues" evidence="1">
    <location>
        <begin position="1"/>
        <end position="16"/>
    </location>
</feature>
<feature type="region of interest" description="Disordered" evidence="1">
    <location>
        <begin position="1"/>
        <end position="54"/>
    </location>
</feature>
<reference evidence="2" key="1">
    <citation type="submission" date="2022-07" db="EMBL/GenBank/DDBJ databases">
        <title>Genome Sequence of Agrocybe chaxingu.</title>
        <authorList>
            <person name="Buettner E."/>
        </authorList>
    </citation>
    <scope>NUCLEOTIDE SEQUENCE</scope>
    <source>
        <strain evidence="2">MP-N11</strain>
    </source>
</reference>
<feature type="compositionally biased region" description="Pro residues" evidence="1">
    <location>
        <begin position="33"/>
        <end position="47"/>
    </location>
</feature>
<feature type="region of interest" description="Disordered" evidence="1">
    <location>
        <begin position="472"/>
        <end position="501"/>
    </location>
</feature>
<evidence type="ECO:0000256" key="1">
    <source>
        <dbReference type="SAM" id="MobiDB-lite"/>
    </source>
</evidence>
<accession>A0A9W8K3H9</accession>
<feature type="region of interest" description="Disordered" evidence="1">
    <location>
        <begin position="382"/>
        <end position="414"/>
    </location>
</feature>
<dbReference type="AlphaFoldDB" id="A0A9W8K3H9"/>
<organism evidence="2 3">
    <name type="scientific">Agrocybe chaxingu</name>
    <dbReference type="NCBI Taxonomy" id="84603"/>
    <lineage>
        <taxon>Eukaryota</taxon>
        <taxon>Fungi</taxon>
        <taxon>Dikarya</taxon>
        <taxon>Basidiomycota</taxon>
        <taxon>Agaricomycotina</taxon>
        <taxon>Agaricomycetes</taxon>
        <taxon>Agaricomycetidae</taxon>
        <taxon>Agaricales</taxon>
        <taxon>Agaricineae</taxon>
        <taxon>Strophariaceae</taxon>
        <taxon>Agrocybe</taxon>
    </lineage>
</organism>
<name>A0A9W8K3H9_9AGAR</name>
<feature type="compositionally biased region" description="Acidic residues" evidence="1">
    <location>
        <begin position="191"/>
        <end position="212"/>
    </location>
</feature>
<dbReference type="Proteomes" id="UP001148786">
    <property type="component" value="Unassembled WGS sequence"/>
</dbReference>
<evidence type="ECO:0000313" key="2">
    <source>
        <dbReference type="EMBL" id="KAJ3511026.1"/>
    </source>
</evidence>
<evidence type="ECO:0000313" key="3">
    <source>
        <dbReference type="Proteomes" id="UP001148786"/>
    </source>
</evidence>
<keyword evidence="3" id="KW-1185">Reference proteome</keyword>